<evidence type="ECO:0000313" key="3">
    <source>
        <dbReference type="Proteomes" id="UP000192439"/>
    </source>
</evidence>
<sequence length="44" mass="5073">MLGCWEIGQIPPNTRGYFILDDKILGENKTVLRFVLCNVQGYKE</sequence>
<dbReference type="Proteomes" id="UP000192439">
    <property type="component" value="Chromosome"/>
</dbReference>
<dbReference type="EMBL" id="CP020771">
    <property type="protein sequence ID" value="ARI79313.1"/>
    <property type="molecule type" value="Genomic_DNA"/>
</dbReference>
<accession>A0AB33BXD1</accession>
<evidence type="ECO:0000313" key="1">
    <source>
        <dbReference type="EMBL" id="ARI79313.1"/>
    </source>
</evidence>
<name>A0AB33BXD1_MICA7</name>
<dbReference type="AlphaFoldDB" id="A0AB33BXD1"/>
<dbReference type="EMBL" id="CP020771">
    <property type="protein sequence ID" value="ARI84622.1"/>
    <property type="molecule type" value="Genomic_DNA"/>
</dbReference>
<reference evidence="2 3" key="1">
    <citation type="journal article" date="2018" name="Harmful Algae">
        <title>The highly heterogeneous methylated genomes and diverse restriction-modification systems of bloom-forming Microcystis.</title>
        <authorList>
            <person name="Zhao L."/>
            <person name="Song Y."/>
            <person name="Li L."/>
            <person name="Gan N."/>
            <person name="Brand J.J."/>
            <person name="Song L."/>
        </authorList>
    </citation>
    <scope>NUCLEOTIDE SEQUENCE [LARGE SCALE GENOMIC DNA]</scope>
    <source>
        <strain evidence="2 3">PCC 7806SL</strain>
    </source>
</reference>
<keyword evidence="3" id="KW-1185">Reference proteome</keyword>
<protein>
    <submittedName>
        <fullName evidence="2">Uncharacterized protein</fullName>
    </submittedName>
</protein>
<proteinExistence type="predicted"/>
<evidence type="ECO:0000313" key="2">
    <source>
        <dbReference type="EMBL" id="ARI84622.1"/>
    </source>
</evidence>
<gene>
    <name evidence="1" type="ORF">BH695_0030</name>
    <name evidence="2" type="ORF">BH695_5343</name>
</gene>
<organism evidence="2 3">
    <name type="scientific">Microcystis aeruginosa PCC 7806SL</name>
    <dbReference type="NCBI Taxonomy" id="1903187"/>
    <lineage>
        <taxon>Bacteria</taxon>
        <taxon>Bacillati</taxon>
        <taxon>Cyanobacteriota</taxon>
        <taxon>Cyanophyceae</taxon>
        <taxon>Oscillatoriophycideae</taxon>
        <taxon>Chroococcales</taxon>
        <taxon>Microcystaceae</taxon>
        <taxon>Microcystis</taxon>
    </lineage>
</organism>